<feature type="domain" description="Alpha/beta hydrolase fold-3" evidence="2">
    <location>
        <begin position="135"/>
        <end position="324"/>
    </location>
</feature>
<dbReference type="PANTHER" id="PTHR48081:SF8">
    <property type="entry name" value="ALPHA_BETA HYDROLASE FOLD-3 DOMAIN-CONTAINING PROTEIN-RELATED"/>
    <property type="match status" value="1"/>
</dbReference>
<evidence type="ECO:0000313" key="3">
    <source>
        <dbReference type="EMBL" id="HCS93605.1"/>
    </source>
</evidence>
<organism evidence="3 4">
    <name type="scientific">Bavariicoccus seileri</name>
    <dbReference type="NCBI Taxonomy" id="549685"/>
    <lineage>
        <taxon>Bacteria</taxon>
        <taxon>Bacillati</taxon>
        <taxon>Bacillota</taxon>
        <taxon>Bacilli</taxon>
        <taxon>Lactobacillales</taxon>
        <taxon>Enterococcaceae</taxon>
        <taxon>Bavariicoccus</taxon>
    </lineage>
</organism>
<dbReference type="SUPFAM" id="SSF53474">
    <property type="entry name" value="alpha/beta-Hydrolases"/>
    <property type="match status" value="1"/>
</dbReference>
<dbReference type="AlphaFoldDB" id="A0A3D4S439"/>
<dbReference type="PANTHER" id="PTHR48081">
    <property type="entry name" value="AB HYDROLASE SUPERFAMILY PROTEIN C4A8.06C"/>
    <property type="match status" value="1"/>
</dbReference>
<comment type="caution">
    <text evidence="3">The sequence shown here is derived from an EMBL/GenBank/DDBJ whole genome shotgun (WGS) entry which is preliminary data.</text>
</comment>
<dbReference type="InterPro" id="IPR050300">
    <property type="entry name" value="GDXG_lipolytic_enzyme"/>
</dbReference>
<dbReference type="STRING" id="1121105.GCA_000421665_00112"/>
<dbReference type="Gene3D" id="3.40.50.1820">
    <property type="entry name" value="alpha/beta hydrolase"/>
    <property type="match status" value="1"/>
</dbReference>
<dbReference type="EMBL" id="DQHO01000016">
    <property type="protein sequence ID" value="HCS93605.1"/>
    <property type="molecule type" value="Genomic_DNA"/>
</dbReference>
<proteinExistence type="predicted"/>
<gene>
    <name evidence="3" type="ORF">DIW15_02705</name>
</gene>
<dbReference type="InterPro" id="IPR029058">
    <property type="entry name" value="AB_hydrolase_fold"/>
</dbReference>
<dbReference type="Pfam" id="PF07859">
    <property type="entry name" value="Abhydrolase_3"/>
    <property type="match status" value="1"/>
</dbReference>
<dbReference type="GO" id="GO:0016787">
    <property type="term" value="F:hydrolase activity"/>
    <property type="evidence" value="ECO:0007669"/>
    <property type="project" value="UniProtKB-KW"/>
</dbReference>
<evidence type="ECO:0000259" key="2">
    <source>
        <dbReference type="Pfam" id="PF07859"/>
    </source>
</evidence>
<accession>A0A3D4S439</accession>
<keyword evidence="1 3" id="KW-0378">Hydrolase</keyword>
<dbReference type="Proteomes" id="UP000262195">
    <property type="component" value="Unassembled WGS sequence"/>
</dbReference>
<evidence type="ECO:0000313" key="4">
    <source>
        <dbReference type="Proteomes" id="UP000262195"/>
    </source>
</evidence>
<reference evidence="3 4" key="1">
    <citation type="journal article" date="2018" name="Nat. Biotechnol.">
        <title>A standardized bacterial taxonomy based on genome phylogeny substantially revises the tree of life.</title>
        <authorList>
            <person name="Parks D.H."/>
            <person name="Chuvochina M."/>
            <person name="Waite D.W."/>
            <person name="Rinke C."/>
            <person name="Skarshewski A."/>
            <person name="Chaumeil P.A."/>
            <person name="Hugenholtz P."/>
        </authorList>
    </citation>
    <scope>NUCLEOTIDE SEQUENCE [LARGE SCALE GENOMIC DNA]</scope>
    <source>
        <strain evidence="3">UBA11306</strain>
    </source>
</reference>
<sequence>MSKRWQQIVKKKSKYLVTALAAALVGIPLVTKRSWSSRITRFFIPKYTTKPILEDPRLFAVLKRFLLAKGSIPFRTPRSRYIHYSLDIFKGNLELTIYPGLKLKRQGELSRADTAENEKTIGESVTATRNPAAPLLYIHGGGYVEQPTEYHYRFLWRLATALKRPVKLFVYPEVPDEVAVDVISKTSEWLEAQERSIVLGDSSGGGLIMSVMQVTQYEPLALVLISPWLDVSMTNPDIVLNESHDATLSRAGLLEIAKLYAGDLDLSDPLVSPINYPFKKLPKMAIYIGTNDMFLADVRKFAHLIKTVTPALHYVEAPYMEHVYPILPTIEGEAAVRDIIRYTKEIFYT</sequence>
<protein>
    <submittedName>
        <fullName evidence="3">Alpha/beta hydrolase</fullName>
    </submittedName>
</protein>
<name>A0A3D4S439_9ENTE</name>
<dbReference type="InterPro" id="IPR013094">
    <property type="entry name" value="AB_hydrolase_3"/>
</dbReference>
<evidence type="ECO:0000256" key="1">
    <source>
        <dbReference type="ARBA" id="ARBA00022801"/>
    </source>
</evidence>